<reference evidence="2 3" key="1">
    <citation type="journal article" date="2020" name="Phytopathology">
        <title>A high-quality genome resource of Botrytis fragariae, a new and rapidly spreading fungal pathogen causing strawberry gray mold in the U.S.A.</title>
        <authorList>
            <person name="Wu Y."/>
            <person name="Saski C.A."/>
            <person name="Schnabel G."/>
            <person name="Xiao S."/>
            <person name="Hu M."/>
        </authorList>
    </citation>
    <scope>NUCLEOTIDE SEQUENCE [LARGE SCALE GENOMIC DNA]</scope>
    <source>
        <strain evidence="2 3">BVB16</strain>
    </source>
</reference>
<feature type="compositionally biased region" description="Basic and acidic residues" evidence="1">
    <location>
        <begin position="61"/>
        <end position="74"/>
    </location>
</feature>
<dbReference type="Proteomes" id="UP000531561">
    <property type="component" value="Unassembled WGS sequence"/>
</dbReference>
<proteinExistence type="predicted"/>
<evidence type="ECO:0000313" key="3">
    <source>
        <dbReference type="Proteomes" id="UP000531561"/>
    </source>
</evidence>
<dbReference type="GeneID" id="59256907"/>
<name>A0A8H6AZM2_9HELO</name>
<accession>A0A8H6AZM2</accession>
<evidence type="ECO:0000256" key="1">
    <source>
        <dbReference type="SAM" id="MobiDB-lite"/>
    </source>
</evidence>
<comment type="caution">
    <text evidence="2">The sequence shown here is derived from an EMBL/GenBank/DDBJ whole genome shotgun (WGS) entry which is preliminary data.</text>
</comment>
<evidence type="ECO:0000313" key="2">
    <source>
        <dbReference type="EMBL" id="KAF5876397.1"/>
    </source>
</evidence>
<protein>
    <submittedName>
        <fullName evidence="2">Uncharacterized protein</fullName>
    </submittedName>
</protein>
<gene>
    <name evidence="2" type="ORF">Bfra_002801</name>
</gene>
<feature type="region of interest" description="Disordered" evidence="1">
    <location>
        <begin position="49"/>
        <end position="74"/>
    </location>
</feature>
<dbReference type="EMBL" id="JABFCT010000004">
    <property type="protein sequence ID" value="KAF5876397.1"/>
    <property type="molecule type" value="Genomic_DNA"/>
</dbReference>
<dbReference type="RefSeq" id="XP_037195343.1">
    <property type="nucleotide sequence ID" value="XM_037333215.1"/>
</dbReference>
<dbReference type="AlphaFoldDB" id="A0A8H6AZM2"/>
<keyword evidence="3" id="KW-1185">Reference proteome</keyword>
<sequence>MSMTVRNCSSSKRAFGKALFVNIESIASVLRKSKTVVEILVDVDCVNGKGNLNRSRQKKGQRVEGAHNEKRGAV</sequence>
<organism evidence="2 3">
    <name type="scientific">Botrytis fragariae</name>
    <dbReference type="NCBI Taxonomy" id="1964551"/>
    <lineage>
        <taxon>Eukaryota</taxon>
        <taxon>Fungi</taxon>
        <taxon>Dikarya</taxon>
        <taxon>Ascomycota</taxon>
        <taxon>Pezizomycotina</taxon>
        <taxon>Leotiomycetes</taxon>
        <taxon>Helotiales</taxon>
        <taxon>Sclerotiniaceae</taxon>
        <taxon>Botrytis</taxon>
    </lineage>
</organism>